<accession>Q494H8</accession>
<sequence>GGLDMEGGLWEAQNRSRQQQGEKKKTAINGGSSSWLQVQRLLVGELGHFPAIPSLSLSQCFCVFAIRSLLVRFAGSTFGPARSRRVFCWVSYKNILPPNRMAKAAPPAAPPAPAAAAAAAAQPVNRLPPGLVPLSAPSPPAMQTLRITFLVA</sequence>
<organism evidence="2">
    <name type="scientific">Drosophila melanogaster</name>
    <name type="common">Fruit fly</name>
    <dbReference type="NCBI Taxonomy" id="7227"/>
    <lineage>
        <taxon>Eukaryota</taxon>
        <taxon>Metazoa</taxon>
        <taxon>Ecdysozoa</taxon>
        <taxon>Arthropoda</taxon>
        <taxon>Hexapoda</taxon>
        <taxon>Insecta</taxon>
        <taxon>Pterygota</taxon>
        <taxon>Neoptera</taxon>
        <taxon>Endopterygota</taxon>
        <taxon>Diptera</taxon>
        <taxon>Brachycera</taxon>
        <taxon>Muscomorpha</taxon>
        <taxon>Ephydroidea</taxon>
        <taxon>Drosophilidae</taxon>
        <taxon>Drosophila</taxon>
        <taxon>Sophophora</taxon>
    </lineage>
</organism>
<dbReference type="AlphaFoldDB" id="Q494H8"/>
<feature type="non-terminal residue" evidence="2">
    <location>
        <position position="1"/>
    </location>
</feature>
<proteinExistence type="evidence at transcript level"/>
<feature type="region of interest" description="Disordered" evidence="1">
    <location>
        <begin position="1"/>
        <end position="28"/>
    </location>
</feature>
<protein>
    <submittedName>
        <fullName evidence="2">AT19083p</fullName>
    </submittedName>
</protein>
<evidence type="ECO:0000256" key="1">
    <source>
        <dbReference type="SAM" id="MobiDB-lite"/>
    </source>
</evidence>
<evidence type="ECO:0000313" key="2">
    <source>
        <dbReference type="EMBL" id="AAZ41807.1"/>
    </source>
</evidence>
<reference evidence="2" key="1">
    <citation type="submission" date="2005-08" db="EMBL/GenBank/DDBJ databases">
        <authorList>
            <person name="Stapleton M."/>
            <person name="Carlson J."/>
            <person name="Chavez C."/>
            <person name="Frise E."/>
            <person name="George R."/>
            <person name="Pacleb J."/>
            <person name="Park S."/>
            <person name="Wan K."/>
            <person name="Yu C."/>
            <person name="Celniker S."/>
        </authorList>
    </citation>
    <scope>NUCLEOTIDE SEQUENCE</scope>
</reference>
<name>Q494H8_DROME</name>
<dbReference type="EMBL" id="BT023798">
    <property type="protein sequence ID" value="AAZ41807.1"/>
    <property type="molecule type" value="mRNA"/>
</dbReference>